<evidence type="ECO:0000256" key="3">
    <source>
        <dbReference type="ARBA" id="ARBA00022454"/>
    </source>
</evidence>
<feature type="compositionally biased region" description="Low complexity" evidence="6">
    <location>
        <begin position="772"/>
        <end position="792"/>
    </location>
</feature>
<evidence type="ECO:0000256" key="5">
    <source>
        <dbReference type="ARBA" id="ARBA00023242"/>
    </source>
</evidence>
<evidence type="ECO:0000256" key="2">
    <source>
        <dbReference type="ARBA" id="ARBA00004574"/>
    </source>
</evidence>
<feature type="region of interest" description="Disordered" evidence="6">
    <location>
        <begin position="329"/>
        <end position="365"/>
    </location>
</feature>
<keyword evidence="5" id="KW-0539">Nucleus</keyword>
<gene>
    <name evidence="8" type="ORF">E3Q22_01695</name>
</gene>
<feature type="compositionally biased region" description="Basic and acidic residues" evidence="6">
    <location>
        <begin position="234"/>
        <end position="243"/>
    </location>
</feature>
<dbReference type="InterPro" id="IPR019437">
    <property type="entry name" value="TPP1/Est3"/>
</dbReference>
<evidence type="ECO:0000313" key="9">
    <source>
        <dbReference type="Proteomes" id="UP000310685"/>
    </source>
</evidence>
<evidence type="ECO:0000313" key="8">
    <source>
        <dbReference type="EMBL" id="TIB80821.1"/>
    </source>
</evidence>
<dbReference type="AlphaFoldDB" id="A0A4T0MCK6"/>
<feature type="region of interest" description="Disordered" evidence="6">
    <location>
        <begin position="403"/>
        <end position="507"/>
    </location>
</feature>
<feature type="region of interest" description="Disordered" evidence="6">
    <location>
        <begin position="520"/>
        <end position="598"/>
    </location>
</feature>
<keyword evidence="3" id="KW-0158">Chromosome</keyword>
<evidence type="ECO:0000256" key="6">
    <source>
        <dbReference type="SAM" id="MobiDB-lite"/>
    </source>
</evidence>
<name>A0A4T0MCK6_9BASI</name>
<organism evidence="8 9">
    <name type="scientific">Wallemia mellicola</name>
    <dbReference type="NCBI Taxonomy" id="1708541"/>
    <lineage>
        <taxon>Eukaryota</taxon>
        <taxon>Fungi</taxon>
        <taxon>Dikarya</taxon>
        <taxon>Basidiomycota</taxon>
        <taxon>Wallemiomycotina</taxon>
        <taxon>Wallemiomycetes</taxon>
        <taxon>Wallemiales</taxon>
        <taxon>Wallemiaceae</taxon>
        <taxon>Wallemia</taxon>
    </lineage>
</organism>
<dbReference type="EMBL" id="SPRC01000013">
    <property type="protein sequence ID" value="TIB80821.1"/>
    <property type="molecule type" value="Genomic_DNA"/>
</dbReference>
<feature type="region of interest" description="Disordered" evidence="6">
    <location>
        <begin position="220"/>
        <end position="243"/>
    </location>
</feature>
<dbReference type="GO" id="GO:0042162">
    <property type="term" value="F:telomeric DNA binding"/>
    <property type="evidence" value="ECO:0007669"/>
    <property type="project" value="InterPro"/>
</dbReference>
<feature type="compositionally biased region" description="Basic and acidic residues" evidence="6">
    <location>
        <begin position="336"/>
        <end position="349"/>
    </location>
</feature>
<proteinExistence type="predicted"/>
<accession>A0A4T0MCK6</accession>
<dbReference type="GO" id="GO:0000781">
    <property type="term" value="C:chromosome, telomeric region"/>
    <property type="evidence" value="ECO:0007669"/>
    <property type="project" value="UniProtKB-SubCell"/>
</dbReference>
<evidence type="ECO:0000259" key="7">
    <source>
        <dbReference type="Pfam" id="PF10341"/>
    </source>
</evidence>
<evidence type="ECO:0000256" key="4">
    <source>
        <dbReference type="ARBA" id="ARBA00022895"/>
    </source>
</evidence>
<comment type="subcellular location">
    <subcellularLocation>
        <location evidence="2">Chromosome</location>
        <location evidence="2">Telomere</location>
    </subcellularLocation>
    <subcellularLocation>
        <location evidence="1">Nucleus</location>
    </subcellularLocation>
</comment>
<feature type="domain" description="Shelterin complex subunit TPP1/Est3" evidence="7">
    <location>
        <begin position="38"/>
        <end position="193"/>
    </location>
</feature>
<feature type="compositionally biased region" description="Polar residues" evidence="6">
    <location>
        <begin position="220"/>
        <end position="230"/>
    </location>
</feature>
<comment type="caution">
    <text evidence="8">The sequence shown here is derived from an EMBL/GenBank/DDBJ whole genome shotgun (WGS) entry which is preliminary data.</text>
</comment>
<evidence type="ECO:0000256" key="1">
    <source>
        <dbReference type="ARBA" id="ARBA00004123"/>
    </source>
</evidence>
<dbReference type="GO" id="GO:0005697">
    <property type="term" value="C:telomerase holoenzyme complex"/>
    <property type="evidence" value="ECO:0007669"/>
    <property type="project" value="InterPro"/>
</dbReference>
<feature type="compositionally biased region" description="Low complexity" evidence="6">
    <location>
        <begin position="557"/>
        <end position="581"/>
    </location>
</feature>
<dbReference type="Gene3D" id="2.40.50.960">
    <property type="match status" value="1"/>
</dbReference>
<feature type="region of interest" description="Disordered" evidence="6">
    <location>
        <begin position="762"/>
        <end position="800"/>
    </location>
</feature>
<dbReference type="Pfam" id="PF10341">
    <property type="entry name" value="TPP1"/>
    <property type="match status" value="1"/>
</dbReference>
<dbReference type="Proteomes" id="UP000310685">
    <property type="component" value="Unassembled WGS sequence"/>
</dbReference>
<feature type="compositionally biased region" description="Polar residues" evidence="6">
    <location>
        <begin position="456"/>
        <end position="475"/>
    </location>
</feature>
<reference evidence="8 9" key="1">
    <citation type="submission" date="2019-03" db="EMBL/GenBank/DDBJ databases">
        <title>Sequencing 25 genomes of Wallemia mellicola.</title>
        <authorList>
            <person name="Gostincar C."/>
        </authorList>
    </citation>
    <scope>NUCLEOTIDE SEQUENCE [LARGE SCALE GENOMIC DNA]</scope>
    <source>
        <strain evidence="8 9">EXF-6152</strain>
    </source>
</reference>
<keyword evidence="4" id="KW-0779">Telomere</keyword>
<feature type="compositionally biased region" description="Basic and acidic residues" evidence="6">
    <location>
        <begin position="406"/>
        <end position="416"/>
    </location>
</feature>
<sequence>MDHYNIFEAPDILVNGVQTQNYKYNHPCYATLKMDSLSPWIVDWFKKYYKEYTWTGLQIENYPTKPKKVQLVEYKKLSRAGKPIEDNTDSSEFWWAIASDKRDKIPCYFTKSALENFETEAELRFTQLSGSIVFLRKWHAEIAIIEQQVEGGIKRKPHLYLIVDSFTYEGCLGEPVFGDPKDVMAEQLIVDFVRNQLRSGSSSLSAASLLRKSSIMRSRSETALSRNATQDEIEGSKSDEKPALEEKVKLEENKTSKEERIVRNSNKTLFRHSQWPLDFTLDEERCWMSEDQQQELARKGVFDPDAVREVNQSKVKPMGYEAYFTSQSISRTHAKSSHDAQAREEKMDIDSTGSTSEVAKPEVVHTSQSVPVSSLLLSNEPQISEKQPPKIPEEVFTRPQIATIRNNKEEHSRRDILPASDNRSNLDKTPAPVLQSVSPGFFLPSAGDKSRESLQRVDTANQQSKQFNGSDTSMVTEEHSQAEVTRNLTKQNQEMEEQQPEPVSSTTMYAHWKESQLKMRRQAQVRTRSQSELKIVSQRAQQPEAEVVPQSDSYSKSQPGSQINSQPSQPSQLSLVSSEQPLPTPIPLHTSSSVVIEEDEDMEIRKPGKGVRMRHKSEQYKNIRKAPLKFSDDFDDELEHDEAFALDNTQSSNITNLPMSGHISSPYSSIPISGDNQTSNRIHSQGDIPPSSYSVVSIGSSIPNVVRDGSQMEPPNVSQIDPPIVSQEVSFRLSQSQFPPIAGDDGNDTAFFKATQEVADISHVPDSQEVINSRSNTNSNSNNSNNSNNSVSYPTPSQYKHQNRQVLEDVFEHSQFKSQSVVLSPPLAQKQQKETIIFDQLPSCKHNRKAASERMLLEGV</sequence>
<dbReference type="GO" id="GO:0007004">
    <property type="term" value="P:telomere maintenance via telomerase"/>
    <property type="evidence" value="ECO:0007669"/>
    <property type="project" value="InterPro"/>
</dbReference>
<protein>
    <recommendedName>
        <fullName evidence="7">Shelterin complex subunit TPP1/Est3 domain-containing protein</fullName>
    </recommendedName>
</protein>